<dbReference type="Pfam" id="PF14111">
    <property type="entry name" value="DUF4283"/>
    <property type="match status" value="1"/>
</dbReference>
<dbReference type="GO" id="GO:0004523">
    <property type="term" value="F:RNA-DNA hybrid ribonuclease activity"/>
    <property type="evidence" value="ECO:0007669"/>
    <property type="project" value="InterPro"/>
</dbReference>
<proteinExistence type="predicted"/>
<sequence>MWKLSGVGNFSMKATWNSLRHKRAVQQLAKEIWCPFITPTMSIFVWRLANNKIPVDEKLQEKGIQLASKCTCCDHVESLQHVFIEGPGIRRVWEYFAGKFDMNLPKTDNTVLLLNYWRISALGQNHIRMTVPMLILWFGWLERNDVKHRNKNFNPERIKWKVHQHIVTIFKSKIAKGLNWKGDRYVAKSMGLEVGSSYKPKLKIVKWNKPDAGWIKINTDGASKGNPGRAGAGGIARNEEGAVIFAFYEALGETNNTFAEIFGLFKALQLCQAERIPQIWFEVDAICILNLFQQSRKAHWLLKHMLTHIQLMLKTVDYKIMHIYREGNKATDFLANLACSTNTRFLIGAWTRRQSPSEAAEIAFESPRIAAIFSLGYLCRAVELPDTSESFAGATTPIPEKLQSPPSDFEKFFLTDSNPTIVGTKSCKNGRPTLAFSDAEAEELAAHFKLALIGKFSHGAPLYRNLHRLIAGLGIKGGFTVSMLNAKHVLISLSNESNYANLRLRRIWYLQGYPMRIFKWTPTFTPGQESSVVPIWACLPELPAHLFNKKALFTIASMIGTPLQIDDSTFNQSKLSKARICVEIDLNQPLMEELDLLIHGATITQKVEYEQVPQYCTMSPNKGEEQELDKMLEKNPIDGPKVLDKTPVTNEKGECSIFPPVNVNINVVDETLDEENVVHAIVETDTSQPFETCHFTIENDTCIVDENTIVETLVEENAIVEIEKEAANEANNGDEVDGKGENICDLIVAILPMPLKKKFPSCIKARDALMIFQNLKMLGSVATRLKDDEDENIERNRMAMNTALLFQKYFLPPICLDKIAEEQPYCGPRMGRTGRTRKKAQSRAQEFCELLVRICFVKFDFWR</sequence>
<dbReference type="InterPro" id="IPR012337">
    <property type="entry name" value="RNaseH-like_sf"/>
</dbReference>
<dbReference type="PROSITE" id="PS50879">
    <property type="entry name" value="RNASE_H_1"/>
    <property type="match status" value="1"/>
</dbReference>
<dbReference type="InterPro" id="IPR025558">
    <property type="entry name" value="DUF4283"/>
</dbReference>
<evidence type="ECO:0000259" key="1">
    <source>
        <dbReference type="PROSITE" id="PS50879"/>
    </source>
</evidence>
<dbReference type="SUPFAM" id="SSF53098">
    <property type="entry name" value="Ribonuclease H-like"/>
    <property type="match status" value="1"/>
</dbReference>
<dbReference type="InterPro" id="IPR002156">
    <property type="entry name" value="RNaseH_domain"/>
</dbReference>
<gene>
    <name evidence="2" type="ORF">Slati_2718800</name>
</gene>
<dbReference type="Gene3D" id="3.30.420.10">
    <property type="entry name" value="Ribonuclease H-like superfamily/Ribonuclease H"/>
    <property type="match status" value="1"/>
</dbReference>
<organism evidence="2">
    <name type="scientific">Sesamum latifolium</name>
    <dbReference type="NCBI Taxonomy" id="2727402"/>
    <lineage>
        <taxon>Eukaryota</taxon>
        <taxon>Viridiplantae</taxon>
        <taxon>Streptophyta</taxon>
        <taxon>Embryophyta</taxon>
        <taxon>Tracheophyta</taxon>
        <taxon>Spermatophyta</taxon>
        <taxon>Magnoliopsida</taxon>
        <taxon>eudicotyledons</taxon>
        <taxon>Gunneridae</taxon>
        <taxon>Pentapetalae</taxon>
        <taxon>asterids</taxon>
        <taxon>lamiids</taxon>
        <taxon>Lamiales</taxon>
        <taxon>Pedaliaceae</taxon>
        <taxon>Sesamum</taxon>
    </lineage>
</organism>
<reference evidence="2" key="2">
    <citation type="journal article" date="2024" name="Plant">
        <title>Genomic evolution and insights into agronomic trait innovations of Sesamum species.</title>
        <authorList>
            <person name="Miao H."/>
            <person name="Wang L."/>
            <person name="Qu L."/>
            <person name="Liu H."/>
            <person name="Sun Y."/>
            <person name="Le M."/>
            <person name="Wang Q."/>
            <person name="Wei S."/>
            <person name="Zheng Y."/>
            <person name="Lin W."/>
            <person name="Duan Y."/>
            <person name="Cao H."/>
            <person name="Xiong S."/>
            <person name="Wang X."/>
            <person name="Wei L."/>
            <person name="Li C."/>
            <person name="Ma Q."/>
            <person name="Ju M."/>
            <person name="Zhao R."/>
            <person name="Li G."/>
            <person name="Mu C."/>
            <person name="Tian Q."/>
            <person name="Mei H."/>
            <person name="Zhang T."/>
            <person name="Gao T."/>
            <person name="Zhang H."/>
        </authorList>
    </citation>
    <scope>NUCLEOTIDE SEQUENCE</scope>
    <source>
        <strain evidence="2">KEN1</strain>
    </source>
</reference>
<dbReference type="InterPro" id="IPR044730">
    <property type="entry name" value="RNase_H-like_dom_plant"/>
</dbReference>
<dbReference type="Pfam" id="PF13966">
    <property type="entry name" value="zf-RVT"/>
    <property type="match status" value="1"/>
</dbReference>
<dbReference type="GO" id="GO:0003676">
    <property type="term" value="F:nucleic acid binding"/>
    <property type="evidence" value="ECO:0007669"/>
    <property type="project" value="InterPro"/>
</dbReference>
<dbReference type="InterPro" id="IPR026960">
    <property type="entry name" value="RVT-Znf"/>
</dbReference>
<protein>
    <submittedName>
        <fullName evidence="2">Ribonuclease H protein</fullName>
    </submittedName>
</protein>
<reference evidence="2" key="1">
    <citation type="submission" date="2020-06" db="EMBL/GenBank/DDBJ databases">
        <authorList>
            <person name="Li T."/>
            <person name="Hu X."/>
            <person name="Zhang T."/>
            <person name="Song X."/>
            <person name="Zhang H."/>
            <person name="Dai N."/>
            <person name="Sheng W."/>
            <person name="Hou X."/>
            <person name="Wei L."/>
        </authorList>
    </citation>
    <scope>NUCLEOTIDE SEQUENCE</scope>
    <source>
        <strain evidence="2">KEN1</strain>
        <tissue evidence="2">Leaf</tissue>
    </source>
</reference>
<dbReference type="PANTHER" id="PTHR31286">
    <property type="entry name" value="GLYCINE-RICH CELL WALL STRUCTURAL PROTEIN 1.8-LIKE"/>
    <property type="match status" value="1"/>
</dbReference>
<dbReference type="PANTHER" id="PTHR31286:SF179">
    <property type="entry name" value="RNASE H TYPE-1 DOMAIN-CONTAINING PROTEIN"/>
    <property type="match status" value="1"/>
</dbReference>
<dbReference type="Pfam" id="PF13456">
    <property type="entry name" value="RVT_3"/>
    <property type="match status" value="1"/>
</dbReference>
<feature type="domain" description="RNase H type-1" evidence="1">
    <location>
        <begin position="211"/>
        <end position="340"/>
    </location>
</feature>
<dbReference type="AlphaFoldDB" id="A0AAW2W0Q4"/>
<dbReference type="InterPro" id="IPR036397">
    <property type="entry name" value="RNaseH_sf"/>
</dbReference>
<name>A0AAW2W0Q4_9LAMI</name>
<comment type="caution">
    <text evidence="2">The sequence shown here is derived from an EMBL/GenBank/DDBJ whole genome shotgun (WGS) entry which is preliminary data.</text>
</comment>
<evidence type="ECO:0000313" key="2">
    <source>
        <dbReference type="EMBL" id="KAL0433845.1"/>
    </source>
</evidence>
<accession>A0AAW2W0Q4</accession>
<dbReference type="CDD" id="cd06222">
    <property type="entry name" value="RNase_H_like"/>
    <property type="match status" value="1"/>
</dbReference>
<dbReference type="InterPro" id="IPR040256">
    <property type="entry name" value="At4g02000-like"/>
</dbReference>
<dbReference type="EMBL" id="JACGWN010000009">
    <property type="protein sequence ID" value="KAL0433845.1"/>
    <property type="molecule type" value="Genomic_DNA"/>
</dbReference>